<comment type="similarity">
    <text evidence="2">Belongs to the HFCD (homooligomeric flavin containing Cys decarboxylase) superfamily.</text>
</comment>
<organism evidence="4 5">
    <name type="scientific">Aspergillus pseudoviridinutans</name>
    <dbReference type="NCBI Taxonomy" id="1517512"/>
    <lineage>
        <taxon>Eukaryota</taxon>
        <taxon>Fungi</taxon>
        <taxon>Dikarya</taxon>
        <taxon>Ascomycota</taxon>
        <taxon>Pezizomycotina</taxon>
        <taxon>Eurotiomycetes</taxon>
        <taxon>Eurotiomycetidae</taxon>
        <taxon>Eurotiales</taxon>
        <taxon>Aspergillaceae</taxon>
        <taxon>Aspergillus</taxon>
        <taxon>Aspergillus subgen. Fumigati</taxon>
    </lineage>
</organism>
<name>A0A9P3EP97_9EURO</name>
<evidence type="ECO:0000256" key="1">
    <source>
        <dbReference type="ARBA" id="ARBA00022993"/>
    </source>
</evidence>
<dbReference type="Gene3D" id="3.40.50.1950">
    <property type="entry name" value="Flavin prenyltransferase-like"/>
    <property type="match status" value="1"/>
</dbReference>
<dbReference type="PANTHER" id="PTHR14359">
    <property type="entry name" value="HOMO-OLIGOMERIC FLAVIN CONTAINING CYS DECARBOXYLASE FAMILY"/>
    <property type="match status" value="1"/>
</dbReference>
<sequence length="298" mass="32925">MALRPPVSATKHSYPTGSMLGIADEKELSESHRLQPESSIYLDKGRHCVERRRSMEGTGTSSAGEQFKDKKIHILLAASGSVAAIKLPNIAEALGRHKNVCIRIIVTKSAEKFLSGQSSEQPLLDVLKQLPGVDAIYRDEDEWKDPWIRGEPILHIELRKWAHVLLVAPLSANTMAKMTMGIADNLLLSVIRAWDTTGKVDFGLKDRRKPVVFVAPAMNTAMWNHPVTKSQLKILTDEWGVSGTNEDGWVSVLHPIEKSLACGDTGNGAMMDWKDIVNVVEHHLGVNTVKKKEIRCGS</sequence>
<evidence type="ECO:0000256" key="2">
    <source>
        <dbReference type="ARBA" id="ARBA00038350"/>
    </source>
</evidence>
<evidence type="ECO:0000313" key="5">
    <source>
        <dbReference type="Proteomes" id="UP001043456"/>
    </source>
</evidence>
<feature type="domain" description="Flavoprotein" evidence="3">
    <location>
        <begin position="73"/>
        <end position="282"/>
    </location>
</feature>
<gene>
    <name evidence="4" type="ORF">Asppvi_000989</name>
</gene>
<keyword evidence="1" id="KW-0173">Coenzyme A biosynthesis</keyword>
<dbReference type="GO" id="GO:0010181">
    <property type="term" value="F:FMN binding"/>
    <property type="evidence" value="ECO:0007669"/>
    <property type="project" value="TreeGrafter"/>
</dbReference>
<dbReference type="GeneID" id="66999602"/>
<dbReference type="Pfam" id="PF02441">
    <property type="entry name" value="Flavoprotein"/>
    <property type="match status" value="1"/>
</dbReference>
<dbReference type="InterPro" id="IPR003382">
    <property type="entry name" value="Flavoprotein"/>
</dbReference>
<dbReference type="Proteomes" id="UP001043456">
    <property type="component" value="Unassembled WGS sequence"/>
</dbReference>
<evidence type="ECO:0000259" key="3">
    <source>
        <dbReference type="Pfam" id="PF02441"/>
    </source>
</evidence>
<dbReference type="SUPFAM" id="SSF52507">
    <property type="entry name" value="Homo-oligomeric flavin-containing Cys decarboxylases, HFCD"/>
    <property type="match status" value="1"/>
</dbReference>
<dbReference type="GO" id="GO:0015937">
    <property type="term" value="P:coenzyme A biosynthetic process"/>
    <property type="evidence" value="ECO:0007669"/>
    <property type="project" value="UniProtKB-KW"/>
</dbReference>
<keyword evidence="5" id="KW-1185">Reference proteome</keyword>
<accession>A0A9P3EP97</accession>
<evidence type="ECO:0000313" key="4">
    <source>
        <dbReference type="EMBL" id="GIJ82481.1"/>
    </source>
</evidence>
<dbReference type="OrthoDB" id="1532798at2759"/>
<dbReference type="InterPro" id="IPR036551">
    <property type="entry name" value="Flavin_trans-like"/>
</dbReference>
<dbReference type="PANTHER" id="PTHR14359:SF6">
    <property type="entry name" value="PHOSPHOPANTOTHENOYLCYSTEINE DECARBOXYLASE"/>
    <property type="match status" value="1"/>
</dbReference>
<dbReference type="EMBL" id="BHVY01000001">
    <property type="protein sequence ID" value="GIJ82481.1"/>
    <property type="molecule type" value="Genomic_DNA"/>
</dbReference>
<protein>
    <recommendedName>
        <fullName evidence="3">Flavoprotein domain-containing protein</fullName>
    </recommendedName>
</protein>
<dbReference type="RefSeq" id="XP_043153228.1">
    <property type="nucleotide sequence ID" value="XM_043297293.1"/>
</dbReference>
<dbReference type="GO" id="GO:0004633">
    <property type="term" value="F:phosphopantothenoylcysteine decarboxylase activity"/>
    <property type="evidence" value="ECO:0007669"/>
    <property type="project" value="TreeGrafter"/>
</dbReference>
<reference evidence="4 5" key="1">
    <citation type="submission" date="2018-10" db="EMBL/GenBank/DDBJ databases">
        <title>Pan-genome distribution and transcriptional activeness of fungal secondary metabolism genes in Aspergillus section Fumigati.</title>
        <authorList>
            <person name="Takahashi H."/>
            <person name="Umemura M."/>
            <person name="Ninomiya A."/>
            <person name="Kusuya Y."/>
            <person name="Urayama S."/>
            <person name="Shimizu M."/>
            <person name="Watanabe A."/>
            <person name="Kamei K."/>
            <person name="Yaguchi T."/>
            <person name="Hagiwara D."/>
        </authorList>
    </citation>
    <scope>NUCLEOTIDE SEQUENCE [LARGE SCALE GENOMIC DNA]</scope>
    <source>
        <strain evidence="4 5">IFM 55266</strain>
    </source>
</reference>
<proteinExistence type="inferred from homology"/>
<dbReference type="GO" id="GO:0071513">
    <property type="term" value="C:phosphopantothenoylcysteine decarboxylase complex"/>
    <property type="evidence" value="ECO:0007669"/>
    <property type="project" value="TreeGrafter"/>
</dbReference>
<comment type="caution">
    <text evidence="4">The sequence shown here is derived from an EMBL/GenBank/DDBJ whole genome shotgun (WGS) entry which is preliminary data.</text>
</comment>
<dbReference type="AlphaFoldDB" id="A0A9P3EP97"/>